<evidence type="ECO:0000313" key="4">
    <source>
        <dbReference type="Proteomes" id="UP000510650"/>
    </source>
</evidence>
<evidence type="ECO:0000313" key="3">
    <source>
        <dbReference type="EMBL" id="QLY38064.1"/>
    </source>
</evidence>
<reference evidence="2" key="2">
    <citation type="journal article" date="2021" name="Microb. Genom.">
        <title>A genomic epidemiological study shows that prevalence of antimicrobial resistance in Enterobacterales is associated with the livestock host, as well as antimicrobial usage.</title>
        <authorList>
            <person name="AbuOun M."/>
            <person name="Jones H."/>
            <person name="Stubberfield E."/>
            <person name="Gilson D."/>
            <person name="Shaw L.P."/>
            <person name="Hubbard A.T.M."/>
            <person name="Chau K.K."/>
            <person name="Sebra R."/>
            <person name="Peto T.E.A."/>
            <person name="Crook D.W."/>
            <person name="Read D.S."/>
            <person name="Gweon H.S."/>
            <person name="Walker A.S."/>
            <person name="Stoesser N."/>
            <person name="Smith R.P."/>
            <person name="Anjum M.F."/>
            <person name="On Behalf Of The Rehab Consortium."/>
        </authorList>
    </citation>
    <scope>NUCLEOTIDE SEQUENCE</scope>
    <source>
        <strain evidence="3">RHBSTW-00334</strain>
        <strain evidence="2">RHBSTW-00398</strain>
    </source>
</reference>
<dbReference type="Proteomes" id="UP000510650">
    <property type="component" value="Chromosome"/>
</dbReference>
<dbReference type="EMBL" id="CP056597">
    <property type="protein sequence ID" value="QLY38064.1"/>
    <property type="molecule type" value="Genomic_DNA"/>
</dbReference>
<dbReference type="EMBL" id="CP055538">
    <property type="protein sequence ID" value="QLO13094.1"/>
    <property type="molecule type" value="Genomic_DNA"/>
</dbReference>
<evidence type="ECO:0000313" key="2">
    <source>
        <dbReference type="EMBL" id="QLO13094.1"/>
    </source>
</evidence>
<dbReference type="InterPro" id="IPR005180">
    <property type="entry name" value="DUF302"/>
</dbReference>
<dbReference type="AlphaFoldDB" id="A0AAE7IF02"/>
<dbReference type="SUPFAM" id="SSF103247">
    <property type="entry name" value="TT1751-like"/>
    <property type="match status" value="1"/>
</dbReference>
<dbReference type="PANTHER" id="PTHR38342:SF2">
    <property type="entry name" value="INNER MEMBRANE OR EXPORTED"/>
    <property type="match status" value="1"/>
</dbReference>
<reference evidence="4 5" key="1">
    <citation type="submission" date="2020-06" db="EMBL/GenBank/DDBJ databases">
        <title>REHAB project genomes.</title>
        <authorList>
            <person name="Shaw L.P."/>
        </authorList>
    </citation>
    <scope>NUCLEOTIDE SEQUENCE [LARGE SCALE GENOMIC DNA]</scope>
    <source>
        <strain evidence="5">RHBSTW-00334</strain>
        <strain evidence="4">RHBSTW-00398</strain>
    </source>
</reference>
<accession>A0AAE7IF02</accession>
<dbReference type="Proteomes" id="UP000512043">
    <property type="component" value="Chromosome"/>
</dbReference>
<dbReference type="CDD" id="cd14797">
    <property type="entry name" value="DUF302"/>
    <property type="match status" value="1"/>
</dbReference>
<dbReference type="Pfam" id="PF03625">
    <property type="entry name" value="DUF302"/>
    <property type="match status" value="1"/>
</dbReference>
<sequence length="125" mass="13872">MNKLFSAFDFQQTRQRLLANIKSHGLVLFGEFDHAKAAAEVELILPPTTVLIFGNPKGGTALMLQHPELALDLPFRVLISQQPDGLVWVGFHPVETLEKYGLDTHAIQALKKLENLVEQSIASID</sequence>
<evidence type="ECO:0000259" key="1">
    <source>
        <dbReference type="Pfam" id="PF03625"/>
    </source>
</evidence>
<dbReference type="PANTHER" id="PTHR38342">
    <property type="entry name" value="SLR5037 PROTEIN"/>
    <property type="match status" value="1"/>
</dbReference>
<protein>
    <submittedName>
        <fullName evidence="2">DUF302 domain-containing protein</fullName>
    </submittedName>
</protein>
<dbReference type="Gene3D" id="3.30.310.70">
    <property type="entry name" value="TT1751-like domain"/>
    <property type="match status" value="1"/>
</dbReference>
<gene>
    <name evidence="3" type="ORF">HV164_16740</name>
    <name evidence="2" type="ORF">HV183_06380</name>
</gene>
<dbReference type="InterPro" id="IPR035923">
    <property type="entry name" value="TT1751-like_sf"/>
</dbReference>
<feature type="domain" description="DUF302" evidence="1">
    <location>
        <begin position="32"/>
        <end position="92"/>
    </location>
</feature>
<dbReference type="RefSeq" id="WP_117342171.1">
    <property type="nucleotide sequence ID" value="NZ_CP038856.1"/>
</dbReference>
<proteinExistence type="predicted"/>
<organism evidence="2 4">
    <name type="scientific">Citrobacter freundii</name>
    <dbReference type="NCBI Taxonomy" id="546"/>
    <lineage>
        <taxon>Bacteria</taxon>
        <taxon>Pseudomonadati</taxon>
        <taxon>Pseudomonadota</taxon>
        <taxon>Gammaproteobacteria</taxon>
        <taxon>Enterobacterales</taxon>
        <taxon>Enterobacteriaceae</taxon>
        <taxon>Citrobacter</taxon>
        <taxon>Citrobacter freundii complex</taxon>
    </lineage>
</organism>
<evidence type="ECO:0000313" key="5">
    <source>
        <dbReference type="Proteomes" id="UP000512043"/>
    </source>
</evidence>
<name>A0AAE7IF02_CITFR</name>